<evidence type="ECO:0000313" key="3">
    <source>
        <dbReference type="Proteomes" id="UP000504638"/>
    </source>
</evidence>
<accession>A0A6G1FZI0</accession>
<dbReference type="GeneID" id="54420367"/>
<organism evidence="2">
    <name type="scientific">Eremomyces bilateralis CBS 781.70</name>
    <dbReference type="NCBI Taxonomy" id="1392243"/>
    <lineage>
        <taxon>Eukaryota</taxon>
        <taxon>Fungi</taxon>
        <taxon>Dikarya</taxon>
        <taxon>Ascomycota</taxon>
        <taxon>Pezizomycotina</taxon>
        <taxon>Dothideomycetes</taxon>
        <taxon>Dothideomycetes incertae sedis</taxon>
        <taxon>Eremomycetales</taxon>
        <taxon>Eremomycetaceae</taxon>
        <taxon>Eremomyces</taxon>
    </lineage>
</organism>
<name>A0A6G1FZI0_9PEZI</name>
<dbReference type="AlphaFoldDB" id="A0A6G1FZI0"/>
<feature type="compositionally biased region" description="Low complexity" evidence="1">
    <location>
        <begin position="1"/>
        <end position="24"/>
    </location>
</feature>
<keyword evidence="3" id="KW-1185">Reference proteome</keyword>
<reference evidence="4" key="3">
    <citation type="submission" date="2025-04" db="UniProtKB">
        <authorList>
            <consortium name="RefSeq"/>
        </authorList>
    </citation>
    <scope>IDENTIFICATION</scope>
    <source>
        <strain evidence="4">CBS 781.70</strain>
    </source>
</reference>
<gene>
    <name evidence="2 4" type="ORF">P152DRAFT_459971</name>
</gene>
<dbReference type="OrthoDB" id="76567at2759"/>
<evidence type="ECO:0000313" key="2">
    <source>
        <dbReference type="EMBL" id="KAF1811091.1"/>
    </source>
</evidence>
<dbReference type="EMBL" id="ML975163">
    <property type="protein sequence ID" value="KAF1811091.1"/>
    <property type="molecule type" value="Genomic_DNA"/>
</dbReference>
<dbReference type="RefSeq" id="XP_033532722.1">
    <property type="nucleotide sequence ID" value="XM_033679797.1"/>
</dbReference>
<evidence type="ECO:0000256" key="1">
    <source>
        <dbReference type="SAM" id="MobiDB-lite"/>
    </source>
</evidence>
<feature type="region of interest" description="Disordered" evidence="1">
    <location>
        <begin position="1"/>
        <end position="38"/>
    </location>
</feature>
<evidence type="ECO:0000313" key="4">
    <source>
        <dbReference type="RefSeq" id="XP_033532722.1"/>
    </source>
</evidence>
<proteinExistence type="predicted"/>
<reference evidence="4" key="2">
    <citation type="submission" date="2020-04" db="EMBL/GenBank/DDBJ databases">
        <authorList>
            <consortium name="NCBI Genome Project"/>
        </authorList>
    </citation>
    <scope>NUCLEOTIDE SEQUENCE</scope>
    <source>
        <strain evidence="4">CBS 781.70</strain>
    </source>
</reference>
<reference evidence="2 4" key="1">
    <citation type="submission" date="2020-01" db="EMBL/GenBank/DDBJ databases">
        <authorList>
            <consortium name="DOE Joint Genome Institute"/>
            <person name="Haridas S."/>
            <person name="Albert R."/>
            <person name="Binder M."/>
            <person name="Bloem J."/>
            <person name="Labutti K."/>
            <person name="Salamov A."/>
            <person name="Andreopoulos B."/>
            <person name="Baker S.E."/>
            <person name="Barry K."/>
            <person name="Bills G."/>
            <person name="Bluhm B.H."/>
            <person name="Cannon C."/>
            <person name="Castanera R."/>
            <person name="Culley D.E."/>
            <person name="Daum C."/>
            <person name="Ezra D."/>
            <person name="Gonzalez J.B."/>
            <person name="Henrissat B."/>
            <person name="Kuo A."/>
            <person name="Liang C."/>
            <person name="Lipzen A."/>
            <person name="Lutzoni F."/>
            <person name="Magnuson J."/>
            <person name="Mondo S."/>
            <person name="Nolan M."/>
            <person name="Ohm R."/>
            <person name="Pangilinan J."/>
            <person name="Park H.-J."/>
            <person name="Ramirez L."/>
            <person name="Alfaro M."/>
            <person name="Sun H."/>
            <person name="Tritt A."/>
            <person name="Yoshinaga Y."/>
            <person name="Zwiers L.-H."/>
            <person name="Turgeon B.G."/>
            <person name="Goodwin S.B."/>
            <person name="Spatafora J.W."/>
            <person name="Crous P.W."/>
            <person name="Grigoriev I.V."/>
        </authorList>
    </citation>
    <scope>NUCLEOTIDE SEQUENCE</scope>
    <source>
        <strain evidence="2 4">CBS 781.70</strain>
    </source>
</reference>
<sequence>MSRTTSTSTSTSTSNSTSTSISKTALGSAPMPTTASQTWASALPPPTFQFKGISDLNKLLISDSTPEFFTIENVSTQDFAGIELAREKCRIQKFRLTLYSADSKCLFITIPTGPHERLHGHLDDGIFREIVGMGLTHDLIRAGATIYQKWNSTGGTESAGEGDSARIPLSTRPLPSNFPTLVIEAGFSQSLSSLRQKAKWWFDVSGGDIKIVILAKLDQQSQIIHLEKWKAIQLPPSAGVTTRTRAATAAAAPQSHCVQTIDISRTPGINDTDPNRFDGASYVITGGPLQLEFMDLFLRKPIPPEADVVFSEEFLQEYAGIVWRAV</sequence>
<dbReference type="Proteomes" id="UP000504638">
    <property type="component" value="Unplaced"/>
</dbReference>
<protein>
    <submittedName>
        <fullName evidence="2 4">Uncharacterized protein</fullName>
    </submittedName>
</protein>